<dbReference type="EMBL" id="LGRX02010528">
    <property type="protein sequence ID" value="KAK3270194.1"/>
    <property type="molecule type" value="Genomic_DNA"/>
</dbReference>
<dbReference type="NCBIfam" id="TIGR00093">
    <property type="entry name" value="pseudouridine synthase"/>
    <property type="match status" value="1"/>
</dbReference>
<dbReference type="Gene3D" id="3.30.70.1560">
    <property type="entry name" value="Alpha-L RNA-binding motif"/>
    <property type="match status" value="1"/>
</dbReference>
<evidence type="ECO:0000256" key="3">
    <source>
        <dbReference type="PROSITE-ProRule" id="PRU00182"/>
    </source>
</evidence>
<evidence type="ECO:0000313" key="6">
    <source>
        <dbReference type="EMBL" id="KAK3270194.1"/>
    </source>
</evidence>
<proteinExistence type="inferred from homology"/>
<sequence>MAQCLAPGQARLLGPRRVMALQGSGVQSVSPRYLRRDKDIALYSPSPKSYSSSNKRATFGKCHIVRRSTFTTQRQHQAIRNGPTHSGNTDAEPTKRVAKPGSRHRRDDKVEGRRNSSRHRDRARKIPVPSAPATNQLHKKASPAASDATGEGGLVRINKCFKGFASRRESDRFVEQGRVQINGIVAEPGARVRAGDCVVLDGKRIDWEHLNPIEEDPYAVSAEGGSGLELNLARRQKLPSESRFVYIKYWKPRGVTCTTDRTIRGNIVDAVGHRERIFMVGRLDKDSTGLVLLTSDGRVPNSILRAKERHGKVYRVTTRFDLSDRDLDELRQGVVITTLAQRDGRSKELTAPTLPCVVERTGRSWNTVTIVLQEGRNRQIRKMMEAIGNEVSGLHREKVMGITLKDLQPNRWSPLNELEMQELRVAIRSAEVITHLC</sequence>
<dbReference type="InterPro" id="IPR042092">
    <property type="entry name" value="PsdUridine_s_RsuA/RluB/E/F_cat"/>
</dbReference>
<dbReference type="SUPFAM" id="SSF55120">
    <property type="entry name" value="Pseudouridine synthase"/>
    <property type="match status" value="1"/>
</dbReference>
<name>A0AAE0G245_9CHLO</name>
<dbReference type="GO" id="GO:0001522">
    <property type="term" value="P:pseudouridine synthesis"/>
    <property type="evidence" value="ECO:0007669"/>
    <property type="project" value="InterPro"/>
</dbReference>
<dbReference type="Pfam" id="PF01479">
    <property type="entry name" value="S4"/>
    <property type="match status" value="1"/>
</dbReference>
<dbReference type="Pfam" id="PF00849">
    <property type="entry name" value="PseudoU_synth_2"/>
    <property type="match status" value="1"/>
</dbReference>
<comment type="caution">
    <text evidence="6">The sequence shown here is derived from an EMBL/GenBank/DDBJ whole genome shotgun (WGS) entry which is preliminary data.</text>
</comment>
<dbReference type="Proteomes" id="UP001190700">
    <property type="component" value="Unassembled WGS sequence"/>
</dbReference>
<dbReference type="PANTHER" id="PTHR47683">
    <property type="entry name" value="PSEUDOURIDINE SYNTHASE FAMILY PROTEIN-RELATED"/>
    <property type="match status" value="1"/>
</dbReference>
<organism evidence="6 7">
    <name type="scientific">Cymbomonas tetramitiformis</name>
    <dbReference type="NCBI Taxonomy" id="36881"/>
    <lineage>
        <taxon>Eukaryota</taxon>
        <taxon>Viridiplantae</taxon>
        <taxon>Chlorophyta</taxon>
        <taxon>Pyramimonadophyceae</taxon>
        <taxon>Pyramimonadales</taxon>
        <taxon>Pyramimonadaceae</taxon>
        <taxon>Cymbomonas</taxon>
    </lineage>
</organism>
<dbReference type="InterPro" id="IPR020103">
    <property type="entry name" value="PsdUridine_synth_cat_dom_sf"/>
</dbReference>
<accession>A0AAE0G245</accession>
<dbReference type="InterPro" id="IPR050343">
    <property type="entry name" value="RsuA_PseudoU_synthase"/>
</dbReference>
<dbReference type="InterPro" id="IPR018496">
    <property type="entry name" value="PsdUridine_synth_RsuA/RluB_CS"/>
</dbReference>
<evidence type="ECO:0000259" key="5">
    <source>
        <dbReference type="SMART" id="SM00363"/>
    </source>
</evidence>
<dbReference type="SMART" id="SM00363">
    <property type="entry name" value="S4"/>
    <property type="match status" value="1"/>
</dbReference>
<evidence type="ECO:0000256" key="1">
    <source>
        <dbReference type="ARBA" id="ARBA00008348"/>
    </source>
</evidence>
<keyword evidence="2" id="KW-0413">Isomerase</keyword>
<keyword evidence="3" id="KW-0694">RNA-binding</keyword>
<comment type="similarity">
    <text evidence="1">Belongs to the pseudouridine synthase RsuA family.</text>
</comment>
<dbReference type="InterPro" id="IPR002942">
    <property type="entry name" value="S4_RNA-bd"/>
</dbReference>
<dbReference type="PANTHER" id="PTHR47683:SF2">
    <property type="entry name" value="RNA-BINDING S4 DOMAIN-CONTAINING PROTEIN"/>
    <property type="match status" value="1"/>
</dbReference>
<dbReference type="GO" id="GO:0006364">
    <property type="term" value="P:rRNA processing"/>
    <property type="evidence" value="ECO:0007669"/>
    <property type="project" value="UniProtKB-ARBA"/>
</dbReference>
<keyword evidence="7" id="KW-1185">Reference proteome</keyword>
<dbReference type="AlphaFoldDB" id="A0AAE0G245"/>
<dbReference type="InterPro" id="IPR000748">
    <property type="entry name" value="PsdUridine_synth_RsuA/RluB/E/F"/>
</dbReference>
<evidence type="ECO:0000256" key="2">
    <source>
        <dbReference type="ARBA" id="ARBA00023235"/>
    </source>
</evidence>
<protein>
    <recommendedName>
        <fullName evidence="5">RNA-binding S4 domain-containing protein</fullName>
    </recommendedName>
</protein>
<dbReference type="InterPro" id="IPR036986">
    <property type="entry name" value="S4_RNA-bd_sf"/>
</dbReference>
<evidence type="ECO:0000256" key="4">
    <source>
        <dbReference type="SAM" id="MobiDB-lite"/>
    </source>
</evidence>
<dbReference type="Gene3D" id="3.10.290.10">
    <property type="entry name" value="RNA-binding S4 domain"/>
    <property type="match status" value="1"/>
</dbReference>
<dbReference type="GO" id="GO:0009982">
    <property type="term" value="F:pseudouridine synthase activity"/>
    <property type="evidence" value="ECO:0007669"/>
    <property type="project" value="InterPro"/>
</dbReference>
<dbReference type="PROSITE" id="PS01149">
    <property type="entry name" value="PSI_RSU"/>
    <property type="match status" value="1"/>
</dbReference>
<dbReference type="GO" id="GO:0003723">
    <property type="term" value="F:RNA binding"/>
    <property type="evidence" value="ECO:0007669"/>
    <property type="project" value="UniProtKB-KW"/>
</dbReference>
<dbReference type="PROSITE" id="PS50889">
    <property type="entry name" value="S4"/>
    <property type="match status" value="1"/>
</dbReference>
<feature type="compositionally biased region" description="Polar residues" evidence="4">
    <location>
        <begin position="69"/>
        <end position="91"/>
    </location>
</feature>
<dbReference type="Gene3D" id="3.30.70.580">
    <property type="entry name" value="Pseudouridine synthase I, catalytic domain, N-terminal subdomain"/>
    <property type="match status" value="1"/>
</dbReference>
<dbReference type="SUPFAM" id="SSF55174">
    <property type="entry name" value="Alpha-L RNA-binding motif"/>
    <property type="match status" value="1"/>
</dbReference>
<feature type="domain" description="RNA-binding S4" evidence="5">
    <location>
        <begin position="155"/>
        <end position="213"/>
    </location>
</feature>
<feature type="region of interest" description="Disordered" evidence="4">
    <location>
        <begin position="69"/>
        <end position="150"/>
    </location>
</feature>
<dbReference type="CDD" id="cd00165">
    <property type="entry name" value="S4"/>
    <property type="match status" value="1"/>
</dbReference>
<reference evidence="6 7" key="1">
    <citation type="journal article" date="2015" name="Genome Biol. Evol.">
        <title>Comparative Genomics of a Bacterivorous Green Alga Reveals Evolutionary Causalities and Consequences of Phago-Mixotrophic Mode of Nutrition.</title>
        <authorList>
            <person name="Burns J.A."/>
            <person name="Paasch A."/>
            <person name="Narechania A."/>
            <person name="Kim E."/>
        </authorList>
    </citation>
    <scope>NUCLEOTIDE SEQUENCE [LARGE SCALE GENOMIC DNA]</scope>
    <source>
        <strain evidence="6 7">PLY_AMNH</strain>
    </source>
</reference>
<feature type="compositionally biased region" description="Basic residues" evidence="4">
    <location>
        <begin position="115"/>
        <end position="125"/>
    </location>
</feature>
<evidence type="ECO:0000313" key="7">
    <source>
        <dbReference type="Proteomes" id="UP001190700"/>
    </source>
</evidence>
<gene>
    <name evidence="6" type="ORF">CYMTET_21396</name>
</gene>
<feature type="compositionally biased region" description="Basic and acidic residues" evidence="4">
    <location>
        <begin position="105"/>
        <end position="114"/>
    </location>
</feature>
<dbReference type="InterPro" id="IPR020094">
    <property type="entry name" value="TruA/RsuA/RluB/E/F_N"/>
</dbReference>
<dbReference type="InterPro" id="IPR006145">
    <property type="entry name" value="PsdUridine_synth_RsuA/RluA"/>
</dbReference>